<dbReference type="RefSeq" id="WP_229570556.1">
    <property type="nucleotide sequence ID" value="NZ_AP025226.1"/>
</dbReference>
<sequence length="604" mass="68965">MEEEEIISELNKKVEEADNDAKSLSADNSIIGRVTRYETVRVGERNYIGIDIGFEDYMRSNIKMDEYLGIRTIVHPALIIGRVISISRSDMLATLRIREISSYPKDPATIMTDTFIEIEPIAEKDLVKGVIRPAVSPIDPQSPVIRPKSEILEEILGIPKEGITIGRIYSGGEVLEDTEVKLDEEILRHHVLIIGTTGSGKTTLLKTITSSNVKVFVFDRQGDFVRHAINKIDEFVVIMPVTKRMIENVPSKFLPLQYGEKFAERYGCEFPTEYDIKQNEILMECKGKVVHLIPYSIRFGEVFPTLYKIAPYMSETATLEWDAIFQVFSSMLENTLEEKLKDYVSDVREIISKVMENIEPENLIFKELKIEHDFEIKGTKTTDVIKISNNLLTVYVNKIFTKALEELKLFPQTKNSIMRVIKAFAESGIFNVGKTFHFSEDFFKYNKIIVDLTWILDYSASVQAMATIAYKLLSDFYNWKDKLYKEGKVSELTLLIMDEAHEYFPQTTKVEASKEIVEGLINRLMRLGRVRNIGVILATHVSDDLNELIIQLTNTKIIMRNDISILKKLGFEDYADILQIAPVGVAVIRSTKFSDVLIRTLSDS</sequence>
<keyword evidence="3" id="KW-1185">Reference proteome</keyword>
<dbReference type="GeneID" id="68867700"/>
<evidence type="ECO:0000313" key="3">
    <source>
        <dbReference type="Proteomes" id="UP001319921"/>
    </source>
</evidence>
<protein>
    <recommendedName>
        <fullName evidence="1">Helicase HerA central domain-containing protein</fullName>
    </recommendedName>
</protein>
<evidence type="ECO:0000313" key="2">
    <source>
        <dbReference type="EMBL" id="BDB99959.1"/>
    </source>
</evidence>
<evidence type="ECO:0000259" key="1">
    <source>
        <dbReference type="Pfam" id="PF01935"/>
    </source>
</evidence>
<dbReference type="Proteomes" id="UP001319921">
    <property type="component" value="Chromosome"/>
</dbReference>
<dbReference type="Gene3D" id="3.40.50.300">
    <property type="entry name" value="P-loop containing nucleotide triphosphate hydrolases"/>
    <property type="match status" value="2"/>
</dbReference>
<reference evidence="2 3" key="1">
    <citation type="journal article" date="2022" name="Microbiol. Resour. Announc.">
        <title>Complete Genome Sequence of the Hyperthermophilic and Acidophilic Archaeon Saccharolobus caldissimus Strain HS-3T.</title>
        <authorList>
            <person name="Sakai H.D."/>
            <person name="Kurosawa N."/>
        </authorList>
    </citation>
    <scope>NUCLEOTIDE SEQUENCE [LARGE SCALE GENOMIC DNA]</scope>
    <source>
        <strain evidence="2 3">JCM32116</strain>
    </source>
</reference>
<dbReference type="Pfam" id="PF01935">
    <property type="entry name" value="DUF87"/>
    <property type="match status" value="1"/>
</dbReference>
<dbReference type="KEGG" id="scas:SACC_29760"/>
<dbReference type="PANTHER" id="PTHR30121:SF1">
    <property type="entry name" value="AAA+ ATPASE DOMAIN-CONTAINING PROTEIN"/>
    <property type="match status" value="1"/>
</dbReference>
<dbReference type="AlphaFoldDB" id="A0AAQ4CVX8"/>
<gene>
    <name evidence="2" type="ORF">SACC_29760</name>
</gene>
<dbReference type="InterPro" id="IPR002789">
    <property type="entry name" value="HerA_central"/>
</dbReference>
<organism evidence="2 3">
    <name type="scientific">Saccharolobus caldissimus</name>
    <dbReference type="NCBI Taxonomy" id="1702097"/>
    <lineage>
        <taxon>Archaea</taxon>
        <taxon>Thermoproteota</taxon>
        <taxon>Thermoprotei</taxon>
        <taxon>Sulfolobales</taxon>
        <taxon>Sulfolobaceae</taxon>
        <taxon>Saccharolobus</taxon>
    </lineage>
</organism>
<name>A0AAQ4CVX8_9CREN</name>
<dbReference type="SUPFAM" id="SSF52540">
    <property type="entry name" value="P-loop containing nucleoside triphosphate hydrolases"/>
    <property type="match status" value="1"/>
</dbReference>
<proteinExistence type="predicted"/>
<dbReference type="InterPro" id="IPR051162">
    <property type="entry name" value="T4SS_component"/>
</dbReference>
<dbReference type="EMBL" id="AP025226">
    <property type="protein sequence ID" value="BDB99959.1"/>
    <property type="molecule type" value="Genomic_DNA"/>
</dbReference>
<dbReference type="InterPro" id="IPR027417">
    <property type="entry name" value="P-loop_NTPase"/>
</dbReference>
<dbReference type="PANTHER" id="PTHR30121">
    <property type="entry name" value="UNCHARACTERIZED PROTEIN YJGR-RELATED"/>
    <property type="match status" value="1"/>
</dbReference>
<accession>A0AAQ4CVX8</accession>
<feature type="domain" description="Helicase HerA central" evidence="1">
    <location>
        <begin position="165"/>
        <end position="430"/>
    </location>
</feature>